<gene>
    <name evidence="1" type="ORF">STARVERO_02149</name>
</gene>
<dbReference type="Proteomes" id="UP000433050">
    <property type="component" value="Unassembled WGS sequence"/>
</dbReference>
<evidence type="ECO:0008006" key="3">
    <source>
        <dbReference type="Google" id="ProtNLM"/>
    </source>
</evidence>
<dbReference type="InterPro" id="IPR036061">
    <property type="entry name" value="CheW-like_dom_sf"/>
</dbReference>
<keyword evidence="2" id="KW-1185">Reference proteome</keyword>
<dbReference type="AlphaFoldDB" id="A0A5S9P2U4"/>
<dbReference type="EMBL" id="CACSAS010000001">
    <property type="protein sequence ID" value="CAA0097541.1"/>
    <property type="molecule type" value="Genomic_DNA"/>
</dbReference>
<evidence type="ECO:0000313" key="1">
    <source>
        <dbReference type="EMBL" id="CAA0097541.1"/>
    </source>
</evidence>
<accession>A0A5S9P2U4</accession>
<reference evidence="1 2" key="1">
    <citation type="submission" date="2019-12" db="EMBL/GenBank/DDBJ databases">
        <authorList>
            <person name="Reyes-Prieto M."/>
        </authorList>
    </citation>
    <scope>NUCLEOTIDE SEQUENCE [LARGE SCALE GENOMIC DNA]</scope>
    <source>
        <strain evidence="1">HF14-78462</strain>
    </source>
</reference>
<dbReference type="GO" id="GO:0007165">
    <property type="term" value="P:signal transduction"/>
    <property type="evidence" value="ECO:0007669"/>
    <property type="project" value="InterPro"/>
</dbReference>
<dbReference type="SUPFAM" id="SSF50341">
    <property type="entry name" value="CheW-like"/>
    <property type="match status" value="1"/>
</dbReference>
<sequence length="407" mass="42407">MFPVDSLTAAPRGSVPNDAAFAAKPFRASGALRAEMLRSEPPRPAPARVDVLAFSFHGMRFALPAAHIVDVMTVSGARWERLVAMSATGTLGASGLPLIRLAARMGFAADAANRPVQGGLVLFGTAGKVRATVLIDDVPTRVSAGVETMPASWRSRFSPCEDMIDGVALLPDGAQAAMIDLPLGVNAPRAAVAGAPERDTAHLLVRAGRAQLEAVRIAAVRDLRPLDEVPGLAVLPSAALPRGRQRMLLEFGGQGDVVAVDEVVGLAPQGRIERVGSLRFLATPTGRYRLLEPGGTQPARAVTKRVLVTAPEDAGRSALRDLVRSMGHEVSLADDPRAARLAGGRFDVILFDLDAYEDVRAGGVEATDGAQRIGLAAGALPAAPRGFARVVPAGDAVALALALLRRA</sequence>
<organism evidence="1 2">
    <name type="scientific">Starkeya nomas</name>
    <dbReference type="NCBI Taxonomy" id="2666134"/>
    <lineage>
        <taxon>Bacteria</taxon>
        <taxon>Pseudomonadati</taxon>
        <taxon>Pseudomonadota</taxon>
        <taxon>Alphaproteobacteria</taxon>
        <taxon>Hyphomicrobiales</taxon>
        <taxon>Xanthobacteraceae</taxon>
        <taxon>Starkeya</taxon>
    </lineage>
</organism>
<evidence type="ECO:0000313" key="2">
    <source>
        <dbReference type="Proteomes" id="UP000433050"/>
    </source>
</evidence>
<dbReference type="GO" id="GO:0006935">
    <property type="term" value="P:chemotaxis"/>
    <property type="evidence" value="ECO:0007669"/>
    <property type="project" value="InterPro"/>
</dbReference>
<proteinExistence type="predicted"/>
<protein>
    <recommendedName>
        <fullName evidence="3">CheW-like domain-containing protein</fullName>
    </recommendedName>
</protein>
<name>A0A5S9P2U4_9HYPH</name>